<name>A0A7W6G1Q4_9HYPH</name>
<sequence length="74" mass="8797">MMDTNQRHPNAQTGGRAKSLKSLTFTDPPPPHSEIFFRRDYFYRQPMKKTVYERSEKLSHCNCFFLSRDEVPND</sequence>
<reference evidence="2 3" key="1">
    <citation type="submission" date="2020-08" db="EMBL/GenBank/DDBJ databases">
        <title>Genomic Encyclopedia of Type Strains, Phase IV (KMG-IV): sequencing the most valuable type-strain genomes for metagenomic binning, comparative biology and taxonomic classification.</title>
        <authorList>
            <person name="Goeker M."/>
        </authorList>
    </citation>
    <scope>NUCLEOTIDE SEQUENCE [LARGE SCALE GENOMIC DNA]</scope>
    <source>
        <strain evidence="2 3">DSM 26438</strain>
    </source>
</reference>
<feature type="region of interest" description="Disordered" evidence="1">
    <location>
        <begin position="1"/>
        <end position="31"/>
    </location>
</feature>
<dbReference type="Proteomes" id="UP000565286">
    <property type="component" value="Unassembled WGS sequence"/>
</dbReference>
<comment type="caution">
    <text evidence="2">The sequence shown here is derived from an EMBL/GenBank/DDBJ whole genome shotgun (WGS) entry which is preliminary data.</text>
</comment>
<proteinExistence type="predicted"/>
<evidence type="ECO:0000256" key="1">
    <source>
        <dbReference type="SAM" id="MobiDB-lite"/>
    </source>
</evidence>
<protein>
    <submittedName>
        <fullName evidence="2">Uncharacterized protein</fullName>
    </submittedName>
</protein>
<keyword evidence="3" id="KW-1185">Reference proteome</keyword>
<dbReference type="EMBL" id="JACIDV010000002">
    <property type="protein sequence ID" value="MBB3944766.1"/>
    <property type="molecule type" value="Genomic_DNA"/>
</dbReference>
<evidence type="ECO:0000313" key="3">
    <source>
        <dbReference type="Proteomes" id="UP000565286"/>
    </source>
</evidence>
<gene>
    <name evidence="2" type="ORF">GGQ73_000691</name>
</gene>
<evidence type="ECO:0000313" key="2">
    <source>
        <dbReference type="EMBL" id="MBB3944766.1"/>
    </source>
</evidence>
<accession>A0A7W6G1Q4</accession>
<dbReference type="AlphaFoldDB" id="A0A7W6G1Q4"/>
<organism evidence="2 3">
    <name type="scientific">Rhizobium skierniewicense</name>
    <dbReference type="NCBI Taxonomy" id="984260"/>
    <lineage>
        <taxon>Bacteria</taxon>
        <taxon>Pseudomonadati</taxon>
        <taxon>Pseudomonadota</taxon>
        <taxon>Alphaproteobacteria</taxon>
        <taxon>Hyphomicrobiales</taxon>
        <taxon>Rhizobiaceae</taxon>
        <taxon>Rhizobium/Agrobacterium group</taxon>
        <taxon>Rhizobium</taxon>
    </lineage>
</organism>